<evidence type="ECO:0000259" key="6">
    <source>
        <dbReference type="Pfam" id="PF02782"/>
    </source>
</evidence>
<feature type="domain" description="Carbohydrate kinase FGGY N-terminal" evidence="5">
    <location>
        <begin position="4"/>
        <end position="238"/>
    </location>
</feature>
<keyword evidence="8" id="KW-1185">Reference proteome</keyword>
<feature type="domain" description="Carbohydrate kinase FGGY C-terminal" evidence="6">
    <location>
        <begin position="249"/>
        <end position="429"/>
    </location>
</feature>
<evidence type="ECO:0000256" key="1">
    <source>
        <dbReference type="ARBA" id="ARBA00009156"/>
    </source>
</evidence>
<keyword evidence="3 4" id="KW-0418">Kinase</keyword>
<sequence>MAAICVDAGTTVIKAVGYGADGAEVASARRTVAVSRPAPGHAEQDMEAVWSAVAAVVAEVGAEVGAVDFLALTAQGDGCWLVGPDGEPTGPAVLWNDARAAGIVRDWTRAGVTERAFRINGSTPASGLPSAILAWLGRHDPGRIARSATALNCGGWLFARLTGRLVTDYSSFTDLLAARYSPELLALFGVEWAERLLPELRLTDRVEPLTETAAGRLGLPPGTPVVLAPYDIAATALGAGAVTDGQACAILGTTLCTEVVTGAPSLTGDPVGVTVALGSAYLRALPTFAGTEVIHWACRLLGLSGPAELADLAARGAPGAGGLVFLPYLSPAGERAPFSDPLARGSFLGLSLEHGREHVARAVLEGLALVIGDCLAVAGGSPRELRVCGGGAASALWVRLIADVTGLPVRRAADTEAGARGAHLTGLVATGAAPSLEAAAAEHVRPGRAIEPSSSVGTFPDASALGEFVALREAASATWPLLAGLRDRS</sequence>
<proteinExistence type="inferred from homology"/>
<evidence type="ECO:0000256" key="2">
    <source>
        <dbReference type="ARBA" id="ARBA00022679"/>
    </source>
</evidence>
<dbReference type="PANTHER" id="PTHR43095">
    <property type="entry name" value="SUGAR KINASE"/>
    <property type="match status" value="1"/>
</dbReference>
<comment type="caution">
    <text evidence="7">The sequence shown here is derived from an EMBL/GenBank/DDBJ whole genome shotgun (WGS) entry which is preliminary data.</text>
</comment>
<organism evidence="7 8">
    <name type="scientific">Nonomuraea typhae</name>
    <dbReference type="NCBI Taxonomy" id="2603600"/>
    <lineage>
        <taxon>Bacteria</taxon>
        <taxon>Bacillati</taxon>
        <taxon>Actinomycetota</taxon>
        <taxon>Actinomycetes</taxon>
        <taxon>Streptosporangiales</taxon>
        <taxon>Streptosporangiaceae</taxon>
        <taxon>Nonomuraea</taxon>
    </lineage>
</organism>
<dbReference type="Gene3D" id="3.30.420.40">
    <property type="match status" value="2"/>
</dbReference>
<dbReference type="InterPro" id="IPR018484">
    <property type="entry name" value="FGGY_N"/>
</dbReference>
<evidence type="ECO:0000259" key="5">
    <source>
        <dbReference type="Pfam" id="PF00370"/>
    </source>
</evidence>
<protein>
    <submittedName>
        <fullName evidence="7">FGGY family carbohydrate kinase</fullName>
    </submittedName>
</protein>
<dbReference type="InterPro" id="IPR018485">
    <property type="entry name" value="FGGY_C"/>
</dbReference>
<dbReference type="InterPro" id="IPR050406">
    <property type="entry name" value="FGGY_Carb_Kinase"/>
</dbReference>
<accession>A0ABW7YT11</accession>
<keyword evidence="2 4" id="KW-0808">Transferase</keyword>
<dbReference type="Pfam" id="PF02782">
    <property type="entry name" value="FGGY_C"/>
    <property type="match status" value="1"/>
</dbReference>
<evidence type="ECO:0000313" key="8">
    <source>
        <dbReference type="Proteomes" id="UP001612741"/>
    </source>
</evidence>
<name>A0ABW7YT11_9ACTN</name>
<dbReference type="SUPFAM" id="SSF53067">
    <property type="entry name" value="Actin-like ATPase domain"/>
    <property type="match status" value="2"/>
</dbReference>
<dbReference type="InterPro" id="IPR043129">
    <property type="entry name" value="ATPase_NBD"/>
</dbReference>
<dbReference type="PROSITE" id="PS00445">
    <property type="entry name" value="FGGY_KINASES_2"/>
    <property type="match status" value="1"/>
</dbReference>
<evidence type="ECO:0000256" key="4">
    <source>
        <dbReference type="RuleBase" id="RU003733"/>
    </source>
</evidence>
<gene>
    <name evidence="7" type="ORF">ACIBG2_16850</name>
</gene>
<dbReference type="Pfam" id="PF00370">
    <property type="entry name" value="FGGY_N"/>
    <property type="match status" value="1"/>
</dbReference>
<evidence type="ECO:0000313" key="7">
    <source>
        <dbReference type="EMBL" id="MFI6499058.1"/>
    </source>
</evidence>
<comment type="similarity">
    <text evidence="1 4">Belongs to the FGGY kinase family.</text>
</comment>
<dbReference type="EMBL" id="JBITGY010000004">
    <property type="protein sequence ID" value="MFI6499058.1"/>
    <property type="molecule type" value="Genomic_DNA"/>
</dbReference>
<dbReference type="RefSeq" id="WP_397082289.1">
    <property type="nucleotide sequence ID" value="NZ_JBITGY010000004.1"/>
</dbReference>
<dbReference type="PANTHER" id="PTHR43095:SF3">
    <property type="entry name" value="L-XYLULOSE_3-KETO-L-GULONATE KINASE"/>
    <property type="match status" value="1"/>
</dbReference>
<reference evidence="7 8" key="1">
    <citation type="submission" date="2024-10" db="EMBL/GenBank/DDBJ databases">
        <title>The Natural Products Discovery Center: Release of the First 8490 Sequenced Strains for Exploring Actinobacteria Biosynthetic Diversity.</title>
        <authorList>
            <person name="Kalkreuter E."/>
            <person name="Kautsar S.A."/>
            <person name="Yang D."/>
            <person name="Bader C.D."/>
            <person name="Teijaro C.N."/>
            <person name="Fluegel L."/>
            <person name="Davis C.M."/>
            <person name="Simpson J.R."/>
            <person name="Lauterbach L."/>
            <person name="Steele A.D."/>
            <person name="Gui C."/>
            <person name="Meng S."/>
            <person name="Li G."/>
            <person name="Viehrig K."/>
            <person name="Ye F."/>
            <person name="Su P."/>
            <person name="Kiefer A.F."/>
            <person name="Nichols A."/>
            <person name="Cepeda A.J."/>
            <person name="Yan W."/>
            <person name="Fan B."/>
            <person name="Jiang Y."/>
            <person name="Adhikari A."/>
            <person name="Zheng C.-J."/>
            <person name="Schuster L."/>
            <person name="Cowan T.M."/>
            <person name="Smanski M.J."/>
            <person name="Chevrette M.G."/>
            <person name="De Carvalho L.P.S."/>
            <person name="Shen B."/>
        </authorList>
    </citation>
    <scope>NUCLEOTIDE SEQUENCE [LARGE SCALE GENOMIC DNA]</scope>
    <source>
        <strain evidence="7 8">NPDC050545</strain>
    </source>
</reference>
<dbReference type="PIRSF" id="PIRSF000538">
    <property type="entry name" value="GlpK"/>
    <property type="match status" value="1"/>
</dbReference>
<evidence type="ECO:0000256" key="3">
    <source>
        <dbReference type="ARBA" id="ARBA00022777"/>
    </source>
</evidence>
<dbReference type="Proteomes" id="UP001612741">
    <property type="component" value="Unassembled WGS sequence"/>
</dbReference>
<dbReference type="InterPro" id="IPR000577">
    <property type="entry name" value="Carb_kinase_FGGY"/>
</dbReference>
<dbReference type="InterPro" id="IPR018483">
    <property type="entry name" value="Carb_kinase_FGGY_CS"/>
</dbReference>
<dbReference type="GO" id="GO:0016301">
    <property type="term" value="F:kinase activity"/>
    <property type="evidence" value="ECO:0007669"/>
    <property type="project" value="UniProtKB-KW"/>
</dbReference>